<protein>
    <submittedName>
        <fullName evidence="1">TIGR04255 family protein</fullName>
    </submittedName>
</protein>
<evidence type="ECO:0000313" key="2">
    <source>
        <dbReference type="Proteomes" id="UP001152872"/>
    </source>
</evidence>
<dbReference type="InterPro" id="IPR026349">
    <property type="entry name" value="CHP04255"/>
</dbReference>
<organism evidence="1 2">
    <name type="scientific">Pseudanabaena catenata USMAC16</name>
    <dbReference type="NCBI Taxonomy" id="1855837"/>
    <lineage>
        <taxon>Bacteria</taxon>
        <taxon>Bacillati</taxon>
        <taxon>Cyanobacteriota</taxon>
        <taxon>Cyanophyceae</taxon>
        <taxon>Pseudanabaenales</taxon>
        <taxon>Pseudanabaenaceae</taxon>
        <taxon>Pseudanabaena</taxon>
    </lineage>
</organism>
<dbReference type="NCBIfam" id="TIGR04255">
    <property type="entry name" value="sporadTIGR04255"/>
    <property type="match status" value="1"/>
</dbReference>
<dbReference type="EMBL" id="VBTY01000001">
    <property type="protein sequence ID" value="MDG3492955.1"/>
    <property type="molecule type" value="Genomic_DNA"/>
</dbReference>
<gene>
    <name evidence="1" type="ORF">FEV09_00105</name>
</gene>
<keyword evidence="2" id="KW-1185">Reference proteome</keyword>
<reference evidence="1" key="1">
    <citation type="submission" date="2019-05" db="EMBL/GenBank/DDBJ databases">
        <title>Whole genome sequencing of Pseudanabaena catenata USMAC16.</title>
        <authorList>
            <person name="Khan Z."/>
            <person name="Omar W.M."/>
            <person name="Convey P."/>
            <person name="Merican F."/>
            <person name="Najimudin N."/>
        </authorList>
    </citation>
    <scope>NUCLEOTIDE SEQUENCE</scope>
    <source>
        <strain evidence="1">USMAC16</strain>
    </source>
</reference>
<comment type="caution">
    <text evidence="1">The sequence shown here is derived from an EMBL/GenBank/DDBJ whole genome shotgun (WGS) entry which is preliminary data.</text>
</comment>
<evidence type="ECO:0000313" key="1">
    <source>
        <dbReference type="EMBL" id="MDG3492955.1"/>
    </source>
</evidence>
<name>A0A9X4M5K6_9CYAN</name>
<dbReference type="RefSeq" id="WP_009624978.1">
    <property type="nucleotide sequence ID" value="NZ_VBTY01000001.1"/>
</dbReference>
<sequence length="277" mass="32632">MADLKTSSQIHFKKPPVVEVACGIVFNELKGLLVPHFGLLWEEFKSEYPICQEQPELEVKIETFSESEIVTGFEFSDTPPLPRIWFLRNQKDRIIQIQRNRFLHNWRKVSPDDEYPMFDTVVQIFKQHLHTFKEFLAREKLGEIQPLQYEIVYVNIISTGIGDRKLTDIGQIFPDITWRKNQDRFLLNPEFINWNATFLLPDNQGRVHVNIKTLKGIDNQEPKFLMDITVRGIDSNQTSLDKSLDWFNLAHDWVVQSFVDLTNIDMQNLVWIKNNDN</sequence>
<dbReference type="Proteomes" id="UP001152872">
    <property type="component" value="Unassembled WGS sequence"/>
</dbReference>
<proteinExistence type="predicted"/>
<accession>A0A9X4M5K6</accession>
<dbReference type="AlphaFoldDB" id="A0A9X4M5K6"/>